<dbReference type="PANTHER" id="PTHR13379">
    <property type="entry name" value="UNCHARACTERIZED DUF1308"/>
    <property type="match status" value="1"/>
</dbReference>
<protein>
    <recommendedName>
        <fullName evidence="1">DUF1308 domain-containing protein</fullName>
    </recommendedName>
</protein>
<organism evidence="2">
    <name type="scientific">Picea sitchensis</name>
    <name type="common">Sitka spruce</name>
    <name type="synonym">Pinus sitchensis</name>
    <dbReference type="NCBI Taxonomy" id="3332"/>
    <lineage>
        <taxon>Eukaryota</taxon>
        <taxon>Viridiplantae</taxon>
        <taxon>Streptophyta</taxon>
        <taxon>Embryophyta</taxon>
        <taxon>Tracheophyta</taxon>
        <taxon>Spermatophyta</taxon>
        <taxon>Pinopsida</taxon>
        <taxon>Pinidae</taxon>
        <taxon>Conifers I</taxon>
        <taxon>Pinales</taxon>
        <taxon>Pinaceae</taxon>
        <taxon>Picea</taxon>
    </lineage>
</organism>
<accession>D5A9Y9</accession>
<sequence length="316" mass="35378">MRGTSSQFNIFQDVEGGEWVNILGIKEMYTECARNDYECGHAGSSNRNQDWVTFEIKIDQEDSIDHKYLEYETGKVICGDKKFPEHNHIQENGNLGQLDNLSGLTLGLLEECTLPLDKKFCSLLAAMDALYDKPVDDKGIISLKNRLINLDTTALVALVSGLSNGSAKKLVEMSEQDLNNHFKNTANFMREQAKSELEHPLLEDVISVLEGKKAMICDYTHEEFKNLISMCSGPNEKRRAECLLKRIVVLPNKPSVRVMGLPDTGKVKLKHKLIFGTGDHWQAPTLTANMGFVRAVTQTGMSLLVLEHRPRALIGD</sequence>
<dbReference type="InterPro" id="IPR010733">
    <property type="entry name" value="DUF1308"/>
</dbReference>
<feature type="domain" description="DUF1308" evidence="1">
    <location>
        <begin position="148"/>
        <end position="313"/>
    </location>
</feature>
<dbReference type="EMBL" id="BT123013">
    <property type="protein sequence ID" value="ADE76358.1"/>
    <property type="molecule type" value="mRNA"/>
</dbReference>
<proteinExistence type="evidence at transcript level"/>
<dbReference type="AlphaFoldDB" id="D5A9Y9"/>
<dbReference type="Pfam" id="PF07000">
    <property type="entry name" value="DUF1308"/>
    <property type="match status" value="1"/>
</dbReference>
<dbReference type="PANTHER" id="PTHR13379:SF0">
    <property type="entry name" value="UPF0415 PROTEIN C7ORF25"/>
    <property type="match status" value="1"/>
</dbReference>
<name>D5A9Y9_PICSI</name>
<evidence type="ECO:0000313" key="2">
    <source>
        <dbReference type="EMBL" id="ADE76358.1"/>
    </source>
</evidence>
<evidence type="ECO:0000259" key="1">
    <source>
        <dbReference type="Pfam" id="PF07000"/>
    </source>
</evidence>
<reference evidence="2" key="1">
    <citation type="submission" date="2010-04" db="EMBL/GenBank/DDBJ databases">
        <authorList>
            <person name="Reid K.E."/>
            <person name="Liao N."/>
            <person name="Chan S."/>
            <person name="Docking R."/>
            <person name="Taylor G."/>
            <person name="Moore R."/>
            <person name="Mayo M."/>
            <person name="Munro S."/>
            <person name="King J."/>
            <person name="Yanchuk A."/>
            <person name="Holt R."/>
            <person name="Jones S."/>
            <person name="Marra M."/>
            <person name="Ritland C.E."/>
            <person name="Ritland K."/>
            <person name="Bohlmann J."/>
        </authorList>
    </citation>
    <scope>NUCLEOTIDE SEQUENCE</scope>
    <source>
        <tissue evidence="2">Bud</tissue>
    </source>
</reference>